<accession>A0AAW2XQU6</accession>
<evidence type="ECO:0000313" key="2">
    <source>
        <dbReference type="EMBL" id="KAL0454646.1"/>
    </source>
</evidence>
<reference evidence="2" key="2">
    <citation type="journal article" date="2024" name="Plant">
        <title>Genomic evolution and insights into agronomic trait innovations of Sesamum species.</title>
        <authorList>
            <person name="Miao H."/>
            <person name="Wang L."/>
            <person name="Qu L."/>
            <person name="Liu H."/>
            <person name="Sun Y."/>
            <person name="Le M."/>
            <person name="Wang Q."/>
            <person name="Wei S."/>
            <person name="Zheng Y."/>
            <person name="Lin W."/>
            <person name="Duan Y."/>
            <person name="Cao H."/>
            <person name="Xiong S."/>
            <person name="Wang X."/>
            <person name="Wei L."/>
            <person name="Li C."/>
            <person name="Ma Q."/>
            <person name="Ju M."/>
            <person name="Zhao R."/>
            <person name="Li G."/>
            <person name="Mu C."/>
            <person name="Tian Q."/>
            <person name="Mei H."/>
            <person name="Zhang T."/>
            <person name="Gao T."/>
            <person name="Zhang H."/>
        </authorList>
    </citation>
    <scope>NUCLEOTIDE SEQUENCE</scope>
    <source>
        <strain evidence="2">KEN1</strain>
    </source>
</reference>
<organism evidence="2">
    <name type="scientific">Sesamum latifolium</name>
    <dbReference type="NCBI Taxonomy" id="2727402"/>
    <lineage>
        <taxon>Eukaryota</taxon>
        <taxon>Viridiplantae</taxon>
        <taxon>Streptophyta</taxon>
        <taxon>Embryophyta</taxon>
        <taxon>Tracheophyta</taxon>
        <taxon>Spermatophyta</taxon>
        <taxon>Magnoliopsida</taxon>
        <taxon>eudicotyledons</taxon>
        <taxon>Gunneridae</taxon>
        <taxon>Pentapetalae</taxon>
        <taxon>asterids</taxon>
        <taxon>lamiids</taxon>
        <taxon>Lamiales</taxon>
        <taxon>Pedaliaceae</taxon>
        <taxon>Sesamum</taxon>
    </lineage>
</organism>
<gene>
    <name evidence="2" type="ORF">Slati_0803800</name>
</gene>
<evidence type="ECO:0008006" key="3">
    <source>
        <dbReference type="Google" id="ProtNLM"/>
    </source>
</evidence>
<proteinExistence type="predicted"/>
<evidence type="ECO:0000256" key="1">
    <source>
        <dbReference type="SAM" id="MobiDB-lite"/>
    </source>
</evidence>
<protein>
    <recommendedName>
        <fullName evidence="3">PB1 domain-containing protein</fullName>
    </recommendedName>
</protein>
<dbReference type="EMBL" id="JACGWN010000003">
    <property type="protein sequence ID" value="KAL0454646.1"/>
    <property type="molecule type" value="Genomic_DNA"/>
</dbReference>
<dbReference type="AlphaFoldDB" id="A0AAW2XQU6"/>
<comment type="caution">
    <text evidence="2">The sequence shown here is derived from an EMBL/GenBank/DDBJ whole genome shotgun (WGS) entry which is preliminary data.</text>
</comment>
<reference evidence="2" key="1">
    <citation type="submission" date="2020-06" db="EMBL/GenBank/DDBJ databases">
        <authorList>
            <person name="Li T."/>
            <person name="Hu X."/>
            <person name="Zhang T."/>
            <person name="Song X."/>
            <person name="Zhang H."/>
            <person name="Dai N."/>
            <person name="Sheng W."/>
            <person name="Hou X."/>
            <person name="Wei L."/>
        </authorList>
    </citation>
    <scope>NUCLEOTIDE SEQUENCE</scope>
    <source>
        <strain evidence="2">KEN1</strain>
        <tissue evidence="2">Leaf</tissue>
    </source>
</reference>
<name>A0AAW2XQU6_9LAMI</name>
<sequence length="156" mass="17932">MQCITLHHVGFIFSHRYFGGELSEDGWSVTYDCRPVAVIRIPRSSTYVQFLTKIYQKIGADSDEYLLKLSAKYSCTYLGHIKETVVEIKDDETLSFFLDPAARYPSMEVYVETQQIQTDANQQWGEATPQMSQQWGEATPQMSQQWGEANPQMSQQ</sequence>
<feature type="region of interest" description="Disordered" evidence="1">
    <location>
        <begin position="125"/>
        <end position="156"/>
    </location>
</feature>